<dbReference type="STRING" id="228230.RMCC_4740"/>
<organism evidence="1 2">
    <name type="scientific">Mycolicibacterium canariasense</name>
    <name type="common">Mycobacterium canariasense</name>
    <dbReference type="NCBI Taxonomy" id="228230"/>
    <lineage>
        <taxon>Bacteria</taxon>
        <taxon>Bacillati</taxon>
        <taxon>Actinomycetota</taxon>
        <taxon>Actinomycetes</taxon>
        <taxon>Mycobacteriales</taxon>
        <taxon>Mycobacteriaceae</taxon>
        <taxon>Mycolicibacterium</taxon>
    </lineage>
</organism>
<dbReference type="OrthoDB" id="3482508at2"/>
<name>A0A124E2T1_MYCCR</name>
<accession>A0A124E2T1</accession>
<dbReference type="RefSeq" id="WP_062658611.1">
    <property type="nucleotide sequence ID" value="NZ_BCSY01000076.1"/>
</dbReference>
<dbReference type="Proteomes" id="UP000069443">
    <property type="component" value="Unassembled WGS sequence"/>
</dbReference>
<proteinExistence type="predicted"/>
<protein>
    <submittedName>
        <fullName evidence="1">Membrane protein</fullName>
    </submittedName>
</protein>
<comment type="caution">
    <text evidence="1">The sequence shown here is derived from an EMBL/GenBank/DDBJ whole genome shotgun (WGS) entry which is preliminary data.</text>
</comment>
<evidence type="ECO:0000313" key="1">
    <source>
        <dbReference type="EMBL" id="GAS97774.1"/>
    </source>
</evidence>
<reference evidence="2" key="1">
    <citation type="journal article" date="2016" name="Genome Announc.">
        <title>Draft Genome Sequences of Five Rapidly Growing Mycobacterium Species, M. thermoresistibile, M. fortuitum subsp. acetamidolyticum, M. canariasense, M. brisbanense, and M. novocastrense.</title>
        <authorList>
            <person name="Katahira K."/>
            <person name="Ogura Y."/>
            <person name="Gotoh Y."/>
            <person name="Hayashi T."/>
        </authorList>
    </citation>
    <scope>NUCLEOTIDE SEQUENCE [LARGE SCALE GENOMIC DNA]</scope>
    <source>
        <strain evidence="2">JCM15298</strain>
    </source>
</reference>
<gene>
    <name evidence="1" type="ORF">RMCC_4740</name>
</gene>
<evidence type="ECO:0000313" key="2">
    <source>
        <dbReference type="Proteomes" id="UP000069443"/>
    </source>
</evidence>
<dbReference type="EMBL" id="BCSY01000076">
    <property type="protein sequence ID" value="GAS97774.1"/>
    <property type="molecule type" value="Genomic_DNA"/>
</dbReference>
<dbReference type="AlphaFoldDB" id="A0A124E2T1"/>
<sequence length="89" mass="9491">MSEKKKSPAVVLTGLAFAGTGVAHFIAPQLFESITRPAFPRDTDRHIKTNGSIETAIGVGLLIPKTRKLAKIGSLGYVGYLAANAIRNR</sequence>
<keyword evidence="2" id="KW-1185">Reference proteome</keyword>
<reference evidence="2" key="2">
    <citation type="submission" date="2016-02" db="EMBL/GenBank/DDBJ databases">
        <title>Draft genome sequence of five rapidly growing Mycobacterium species.</title>
        <authorList>
            <person name="Katahira K."/>
            <person name="Gotou Y."/>
            <person name="Iida K."/>
            <person name="Ogura Y."/>
            <person name="Hayashi T."/>
        </authorList>
    </citation>
    <scope>NUCLEOTIDE SEQUENCE [LARGE SCALE GENOMIC DNA]</scope>
    <source>
        <strain evidence="2">JCM15298</strain>
    </source>
</reference>